<feature type="transmembrane region" description="Helical" evidence="7">
    <location>
        <begin position="339"/>
        <end position="360"/>
    </location>
</feature>
<evidence type="ECO:0000256" key="2">
    <source>
        <dbReference type="ARBA" id="ARBA00022448"/>
    </source>
</evidence>
<reference evidence="9" key="1">
    <citation type="journal article" date="2010" name="Nature">
        <title>The Dynamic genome of Hydra.</title>
        <authorList>
            <person name="Chapman J.A."/>
            <person name="Kirkness E.F."/>
            <person name="Simakov O."/>
            <person name="Hampson S.E."/>
            <person name="Mitros T."/>
            <person name="Weinmaier T."/>
            <person name="Rattei T."/>
            <person name="Balasubramanian P.G."/>
            <person name="Borman J."/>
            <person name="Busam D."/>
            <person name="Disbennett K."/>
            <person name="Pfannkoch C."/>
            <person name="Sumin N."/>
            <person name="Sutton G."/>
            <person name="Viswanathan L."/>
            <person name="Walenz B."/>
            <person name="Goodstein D.M."/>
            <person name="Hellsten U."/>
            <person name="Kawashima T."/>
            <person name="Prochnik S.E."/>
            <person name="Putnam N.H."/>
            <person name="Shu S."/>
            <person name="Blumberg B."/>
            <person name="Dana C.E."/>
            <person name="Gee L."/>
            <person name="Kibler D.F."/>
            <person name="Law L."/>
            <person name="Lindgens D."/>
            <person name="Martinez D.E."/>
            <person name="Peng J."/>
            <person name="Wigge P.A."/>
            <person name="Bertulat B."/>
            <person name="Guder C."/>
            <person name="Nakamura Y."/>
            <person name="Ozbek S."/>
            <person name="Watanabe H."/>
            <person name="Khalturin K."/>
            <person name="Hemmrich G."/>
            <person name="Franke A."/>
            <person name="Augustin R."/>
            <person name="Fraune S."/>
            <person name="Hayakawa E."/>
            <person name="Hayakawa S."/>
            <person name="Hirose M."/>
            <person name="Hwang J."/>
            <person name="Ikeo K."/>
            <person name="Nishimiya-Fujisawa C."/>
            <person name="Ogura A."/>
            <person name="Takahashi T."/>
            <person name="Steinmetz P.R."/>
            <person name="Zhang X."/>
            <person name="Aufschnaiter R."/>
            <person name="Eder M.K."/>
            <person name="Gorny A.K."/>
            <person name="Salvenmoser W."/>
            <person name="Heimberg A.M."/>
            <person name="Wheeler B.M."/>
            <person name="Peterson K.J."/>
            <person name="Boettger A."/>
            <person name="Tischler P."/>
            <person name="Wolf A."/>
            <person name="Gojobori T."/>
            <person name="Remington K.A."/>
            <person name="Strausberg R.L."/>
            <person name="Venter J."/>
            <person name="Technau U."/>
            <person name="Hobmayer B."/>
            <person name="Bosch T.C."/>
            <person name="Holstein T.W."/>
            <person name="Fujisawa T."/>
            <person name="Bode H.R."/>
            <person name="David C.N."/>
            <person name="Rokhsar D.S."/>
            <person name="Steele R.E."/>
        </authorList>
    </citation>
    <scope>NUCLEOTIDE SEQUENCE</scope>
</reference>
<dbReference type="GO" id="GO:0071916">
    <property type="term" value="F:dipeptide transmembrane transporter activity"/>
    <property type="evidence" value="ECO:0007669"/>
    <property type="project" value="TreeGrafter"/>
</dbReference>
<dbReference type="EC" id="3.6.3.24" evidence="9"/>
<organism evidence="9">
    <name type="scientific">Curvibacter symbiont subsp. Hydra magnipapillata</name>
    <dbReference type="NCBI Taxonomy" id="667019"/>
    <lineage>
        <taxon>Bacteria</taxon>
        <taxon>Pseudomonadati</taxon>
        <taxon>Pseudomonadota</taxon>
        <taxon>Betaproteobacteria</taxon>
        <taxon>Burkholderiales</taxon>
        <taxon>Comamonadaceae</taxon>
        <taxon>Curvibacter</taxon>
    </lineage>
</organism>
<feature type="transmembrane region" description="Helical" evidence="7">
    <location>
        <begin position="288"/>
        <end position="309"/>
    </location>
</feature>
<keyword evidence="3" id="KW-1003">Cell membrane</keyword>
<comment type="similarity">
    <text evidence="7">Belongs to the binding-protein-dependent transport system permease family.</text>
</comment>
<dbReference type="SUPFAM" id="SSF161098">
    <property type="entry name" value="MetI-like"/>
    <property type="match status" value="1"/>
</dbReference>
<dbReference type="InterPro" id="IPR035906">
    <property type="entry name" value="MetI-like_sf"/>
</dbReference>
<dbReference type="InterPro" id="IPR000515">
    <property type="entry name" value="MetI-like"/>
</dbReference>
<feature type="transmembrane region" description="Helical" evidence="7">
    <location>
        <begin position="37"/>
        <end position="59"/>
    </location>
</feature>
<proteinExistence type="inferred from homology"/>
<evidence type="ECO:0000259" key="8">
    <source>
        <dbReference type="PROSITE" id="PS50928"/>
    </source>
</evidence>
<name>C9Y6G9_CURXX</name>
<protein>
    <submittedName>
        <fullName evidence="9">Dipeptide transport system permease protein dppB</fullName>
        <ecNumber evidence="9">3.1.3.1</ecNumber>
        <ecNumber evidence="9">3.6.3.24</ecNumber>
    </submittedName>
</protein>
<evidence type="ECO:0000256" key="3">
    <source>
        <dbReference type="ARBA" id="ARBA00022475"/>
    </source>
</evidence>
<dbReference type="CDD" id="cd06261">
    <property type="entry name" value="TM_PBP2"/>
    <property type="match status" value="1"/>
</dbReference>
<dbReference type="EC" id="3.1.3.1" evidence="9"/>
<feature type="transmembrane region" description="Helical" evidence="7">
    <location>
        <begin position="225"/>
        <end position="249"/>
    </location>
</feature>
<evidence type="ECO:0000256" key="5">
    <source>
        <dbReference type="ARBA" id="ARBA00022989"/>
    </source>
</evidence>
<dbReference type="PANTHER" id="PTHR43163:SF6">
    <property type="entry name" value="DIPEPTIDE TRANSPORT SYSTEM PERMEASE PROTEIN DPPB-RELATED"/>
    <property type="match status" value="1"/>
</dbReference>
<dbReference type="Gene3D" id="1.10.3720.10">
    <property type="entry name" value="MetI-like"/>
    <property type="match status" value="1"/>
</dbReference>
<dbReference type="PROSITE" id="PS50928">
    <property type="entry name" value="ABC_TM1"/>
    <property type="match status" value="1"/>
</dbReference>
<dbReference type="Pfam" id="PF00528">
    <property type="entry name" value="BPD_transp_1"/>
    <property type="match status" value="1"/>
</dbReference>
<evidence type="ECO:0000256" key="4">
    <source>
        <dbReference type="ARBA" id="ARBA00022692"/>
    </source>
</evidence>
<sequence>MTGANPHKGKSLVVIGADNESAPYCVPRIHPLMLRFIFTRLSLIIPTFFGMTLLAFFLIRLVPGDPIETLAGERGIDAARHAVLLKEYGLDQPVMVQYGIYIAKVLKGDLGKSIITQEPVLSEFATLFPATIELAVCAIIFALLIGIPAGIIAAVKRNSFLDHGVMGVSLTGYSMPIFWWGLLLILLFSVQLDLTPVSGRIAVQHFIEPVTGFLLIDTLLAGETAAFWSAASHLILPTIVLGTNPLAVIARMTRSAMLEVMGEDYIRTARAKGLTGLRVVAVHALRNAMIPVITVIGLQVGVLFTGAILTETIFSWPGVGKWLIEAISRRDYPVLQGGMLLLGLMVMTVNLLVDITYGIINPRIRHQK</sequence>
<keyword evidence="6 7" id="KW-0472">Membrane</keyword>
<evidence type="ECO:0000256" key="1">
    <source>
        <dbReference type="ARBA" id="ARBA00004651"/>
    </source>
</evidence>
<accession>C9Y6G9</accession>
<evidence type="ECO:0000313" key="9">
    <source>
        <dbReference type="EMBL" id="CBA26458.1"/>
    </source>
</evidence>
<evidence type="ECO:0000256" key="6">
    <source>
        <dbReference type="ARBA" id="ARBA00023136"/>
    </source>
</evidence>
<keyword evidence="2 7" id="KW-0813">Transport</keyword>
<dbReference type="GO" id="GO:0004035">
    <property type="term" value="F:alkaline phosphatase activity"/>
    <property type="evidence" value="ECO:0007669"/>
    <property type="project" value="UniProtKB-EC"/>
</dbReference>
<gene>
    <name evidence="9" type="primary">dppB</name>
    <name evidence="9" type="ORF">Csp_E35460</name>
</gene>
<feature type="domain" description="ABC transmembrane type-1" evidence="8">
    <location>
        <begin position="128"/>
        <end position="353"/>
    </location>
</feature>
<dbReference type="InterPro" id="IPR045621">
    <property type="entry name" value="BPD_transp_1_N"/>
</dbReference>
<feature type="transmembrane region" description="Helical" evidence="7">
    <location>
        <begin position="132"/>
        <end position="155"/>
    </location>
</feature>
<feature type="transmembrane region" description="Helical" evidence="7">
    <location>
        <begin position="167"/>
        <end position="190"/>
    </location>
</feature>
<keyword evidence="5 7" id="KW-1133">Transmembrane helix</keyword>
<keyword evidence="4 7" id="KW-0812">Transmembrane</keyword>
<comment type="subcellular location">
    <subcellularLocation>
        <location evidence="1 7">Cell membrane</location>
        <topology evidence="1 7">Multi-pass membrane protein</topology>
    </subcellularLocation>
</comment>
<keyword evidence="9" id="KW-0378">Hydrolase</keyword>
<dbReference type="Pfam" id="PF19300">
    <property type="entry name" value="BPD_transp_1_N"/>
    <property type="match status" value="1"/>
</dbReference>
<dbReference type="GO" id="GO:0005886">
    <property type="term" value="C:plasma membrane"/>
    <property type="evidence" value="ECO:0007669"/>
    <property type="project" value="UniProtKB-SubCell"/>
</dbReference>
<evidence type="ECO:0000256" key="7">
    <source>
        <dbReference type="RuleBase" id="RU363032"/>
    </source>
</evidence>
<dbReference type="PANTHER" id="PTHR43163">
    <property type="entry name" value="DIPEPTIDE TRANSPORT SYSTEM PERMEASE PROTEIN DPPB-RELATED"/>
    <property type="match status" value="1"/>
</dbReference>
<dbReference type="EMBL" id="FN543101">
    <property type="protein sequence ID" value="CBA26458.1"/>
    <property type="molecule type" value="Genomic_DNA"/>
</dbReference>
<dbReference type="AlphaFoldDB" id="C9Y6G9"/>